<sequence length="184" mass="21184">MEEIESLDHNLHDRTLSRLHRCYVTGTYRERKSKGHVRECNEVTKMRFEITQIHSFITQLGIVFDLVYTFIHLRLSRSFKSTSMAASMSSSCYLSSLRLIPFKRTFFSPVNPPFKNLILRPIPSFLRAIVTFQKIPTVIVPPLSASSSSPSSFNRSKSFLRSYKRSSSYSNRCRSQRPSTTSSS</sequence>
<protein>
    <submittedName>
        <fullName evidence="2">(rape) hypothetical protein</fullName>
    </submittedName>
</protein>
<feature type="region of interest" description="Disordered" evidence="1">
    <location>
        <begin position="143"/>
        <end position="184"/>
    </location>
</feature>
<dbReference type="EMBL" id="HG994373">
    <property type="protein sequence ID" value="CAF1738673.1"/>
    <property type="molecule type" value="Genomic_DNA"/>
</dbReference>
<dbReference type="AlphaFoldDB" id="A0A816IYU4"/>
<gene>
    <name evidence="2" type="ORF">DARMORV10_C09P31270.1</name>
</gene>
<dbReference type="Proteomes" id="UP001295469">
    <property type="component" value="Chromosome C09"/>
</dbReference>
<reference evidence="2" key="1">
    <citation type="submission" date="2021-01" db="EMBL/GenBank/DDBJ databases">
        <authorList>
            <consortium name="Genoscope - CEA"/>
            <person name="William W."/>
        </authorList>
    </citation>
    <scope>NUCLEOTIDE SEQUENCE</scope>
</reference>
<organism evidence="2">
    <name type="scientific">Brassica napus</name>
    <name type="common">Rape</name>
    <dbReference type="NCBI Taxonomy" id="3708"/>
    <lineage>
        <taxon>Eukaryota</taxon>
        <taxon>Viridiplantae</taxon>
        <taxon>Streptophyta</taxon>
        <taxon>Embryophyta</taxon>
        <taxon>Tracheophyta</taxon>
        <taxon>Spermatophyta</taxon>
        <taxon>Magnoliopsida</taxon>
        <taxon>eudicotyledons</taxon>
        <taxon>Gunneridae</taxon>
        <taxon>Pentapetalae</taxon>
        <taxon>rosids</taxon>
        <taxon>malvids</taxon>
        <taxon>Brassicales</taxon>
        <taxon>Brassicaceae</taxon>
        <taxon>Brassiceae</taxon>
        <taxon>Brassica</taxon>
    </lineage>
</organism>
<proteinExistence type="predicted"/>
<name>A0A816IYU4_BRANA</name>
<feature type="compositionally biased region" description="Low complexity" evidence="1">
    <location>
        <begin position="144"/>
        <end position="177"/>
    </location>
</feature>
<accession>A0A816IYU4</accession>
<evidence type="ECO:0000313" key="2">
    <source>
        <dbReference type="EMBL" id="CAF1738673.1"/>
    </source>
</evidence>
<evidence type="ECO:0000256" key="1">
    <source>
        <dbReference type="SAM" id="MobiDB-lite"/>
    </source>
</evidence>